<reference evidence="2 3" key="2">
    <citation type="submission" date="2018-11" db="EMBL/GenBank/DDBJ databases">
        <authorList>
            <consortium name="Pathogen Informatics"/>
        </authorList>
    </citation>
    <scope>NUCLEOTIDE SEQUENCE [LARGE SCALE GENOMIC DNA]</scope>
    <source>
        <strain evidence="2 3">NST_G2</strain>
    </source>
</reference>
<evidence type="ECO:0000313" key="3">
    <source>
        <dbReference type="Proteomes" id="UP000275846"/>
    </source>
</evidence>
<evidence type="ECO:0000313" key="4">
    <source>
        <dbReference type="WBParaSite" id="SSLN_0001317701-mRNA-1"/>
    </source>
</evidence>
<name>A0A183T895_SCHSO</name>
<reference evidence="4" key="1">
    <citation type="submission" date="2016-06" db="UniProtKB">
        <authorList>
            <consortium name="WormBaseParasite"/>
        </authorList>
    </citation>
    <scope>IDENTIFICATION</scope>
</reference>
<sequence>MSFRPPTNNHRGRCSVPQPSSPTLPTTSPLKRLGSPAPAALIPGEITGIDPRPDDPKAPSPTHYWGRCNIPRTQ</sequence>
<feature type="region of interest" description="Disordered" evidence="1">
    <location>
        <begin position="1"/>
        <end position="74"/>
    </location>
</feature>
<dbReference type="EMBL" id="UYSU01037469">
    <property type="protein sequence ID" value="VDL99078.1"/>
    <property type="molecule type" value="Genomic_DNA"/>
</dbReference>
<accession>A0A183T895</accession>
<proteinExistence type="predicted"/>
<protein>
    <submittedName>
        <fullName evidence="2 4">Uncharacterized protein</fullName>
    </submittedName>
</protein>
<gene>
    <name evidence="2" type="ORF">SSLN_LOCUS12693</name>
</gene>
<organism evidence="4">
    <name type="scientific">Schistocephalus solidus</name>
    <name type="common">Tapeworm</name>
    <dbReference type="NCBI Taxonomy" id="70667"/>
    <lineage>
        <taxon>Eukaryota</taxon>
        <taxon>Metazoa</taxon>
        <taxon>Spiralia</taxon>
        <taxon>Lophotrochozoa</taxon>
        <taxon>Platyhelminthes</taxon>
        <taxon>Cestoda</taxon>
        <taxon>Eucestoda</taxon>
        <taxon>Diphyllobothriidea</taxon>
        <taxon>Diphyllobothriidae</taxon>
        <taxon>Schistocephalus</taxon>
    </lineage>
</organism>
<evidence type="ECO:0000313" key="2">
    <source>
        <dbReference type="EMBL" id="VDL99078.1"/>
    </source>
</evidence>
<feature type="compositionally biased region" description="Low complexity" evidence="1">
    <location>
        <begin position="21"/>
        <end position="30"/>
    </location>
</feature>
<keyword evidence="3" id="KW-1185">Reference proteome</keyword>
<evidence type="ECO:0000256" key="1">
    <source>
        <dbReference type="SAM" id="MobiDB-lite"/>
    </source>
</evidence>
<dbReference type="Proteomes" id="UP000275846">
    <property type="component" value="Unassembled WGS sequence"/>
</dbReference>
<dbReference type="WBParaSite" id="SSLN_0001317701-mRNA-1">
    <property type="protein sequence ID" value="SSLN_0001317701-mRNA-1"/>
    <property type="gene ID" value="SSLN_0001317701"/>
</dbReference>
<dbReference type="AlphaFoldDB" id="A0A183T895"/>